<feature type="signal peptide" evidence="3">
    <location>
        <begin position="1"/>
        <end position="17"/>
    </location>
</feature>
<keyword evidence="3" id="KW-0732">Signal</keyword>
<dbReference type="PANTHER" id="PTHR11552">
    <property type="entry name" value="GLUCOSE-METHANOL-CHOLINE GMC OXIDOREDUCTASE"/>
    <property type="match status" value="1"/>
</dbReference>
<reference evidence="7" key="1">
    <citation type="submission" date="2025-08" db="UniProtKB">
        <authorList>
            <consortium name="RefSeq"/>
        </authorList>
    </citation>
    <scope>IDENTIFICATION</scope>
    <source>
        <tissue evidence="7">Whole Larva</tissue>
    </source>
</reference>
<evidence type="ECO:0000259" key="5">
    <source>
        <dbReference type="PROSITE" id="PS00624"/>
    </source>
</evidence>
<sequence>MWLKCIGVGLVVCAIEAQMFGNLIETVRLYSDPVLSPPEADFMYEYDFIVVGAGSGGSVVANRLSENWNWTVLLLEAGKDENLLTDVPLMAALQTSSSYNWGYKSEVMKSGCLGLIGKRCNIPRGKALGGTSVMNFMLYTRGNKLDYDEWESLGNKGWSYKDVFKYFLKSEDCSKCESIDKDYHANGGYLKIQHPQYNSPILKRFLKAGSELGYKISDPNGKNHIGFSQAQATMVNGRRCSANKAFLKPLLQTRPLLQVTTRARVTKILINPKTKRAYGVEVIKNRIKYVIRARKEVIVSAGTINSPHLLMLSGIGPKEDLEKVNINVIKDAKVGHNLQDHMAFSTLAFLVNQSVTVSDASVQNPSDVLNYVINGKGPFTIPGGSLGLAFIQTKYAKKKDYPDMELVLGAGALNQDTFGTMRALLGIPDSFNERVYVPITGRPAFAIATVLMRPKSRGKIQLKDNNPLHWPKIIPNYFQNEDDVKVMVEGIKAAVAVSRTRAFADLGTRLHDIPFPGCEKLRFESDEYWSCAVRQVSTTLGHHVGTCKMGPDNHPDAVVDQRLRVKGIQGLRVVDGSVMPNIVAGHTNSVIMMIAEKASDMIKEDWRR</sequence>
<dbReference type="GeneID" id="108561928"/>
<dbReference type="InterPro" id="IPR000172">
    <property type="entry name" value="GMC_OxRdtase_N"/>
</dbReference>
<keyword evidence="2" id="KW-0285">Flavoprotein</keyword>
<dbReference type="SUPFAM" id="SSF51905">
    <property type="entry name" value="FAD/NAD(P)-binding domain"/>
    <property type="match status" value="1"/>
</dbReference>
<evidence type="ECO:0000256" key="2">
    <source>
        <dbReference type="RuleBase" id="RU003968"/>
    </source>
</evidence>
<dbReference type="Proteomes" id="UP000695000">
    <property type="component" value="Unplaced"/>
</dbReference>
<dbReference type="Gene3D" id="3.30.560.10">
    <property type="entry name" value="Glucose Oxidase, domain 3"/>
    <property type="match status" value="1"/>
</dbReference>
<name>A0ABM1MM01_NICVS</name>
<dbReference type="InterPro" id="IPR007867">
    <property type="entry name" value="GMC_OxRtase_C"/>
</dbReference>
<dbReference type="SUPFAM" id="SSF54373">
    <property type="entry name" value="FAD-linked reductases, C-terminal domain"/>
    <property type="match status" value="1"/>
</dbReference>
<evidence type="ECO:0000313" key="6">
    <source>
        <dbReference type="Proteomes" id="UP000695000"/>
    </source>
</evidence>
<gene>
    <name evidence="7" type="primary">LOC108561928</name>
</gene>
<evidence type="ECO:0000256" key="1">
    <source>
        <dbReference type="ARBA" id="ARBA00010790"/>
    </source>
</evidence>
<feature type="domain" description="Glucose-methanol-choline oxidoreductase N-terminal" evidence="4">
    <location>
        <begin position="125"/>
        <end position="148"/>
    </location>
</feature>
<evidence type="ECO:0000259" key="4">
    <source>
        <dbReference type="PROSITE" id="PS00623"/>
    </source>
</evidence>
<dbReference type="InterPro" id="IPR036188">
    <property type="entry name" value="FAD/NAD-bd_sf"/>
</dbReference>
<dbReference type="PANTHER" id="PTHR11552:SF216">
    <property type="entry name" value="GLUCOSE-METHANOL-CHOLINE OXIDOREDUCTASE N-TERMINAL DOMAIN-CONTAINING PROTEIN"/>
    <property type="match status" value="1"/>
</dbReference>
<keyword evidence="6" id="KW-1185">Reference proteome</keyword>
<dbReference type="PROSITE" id="PS00623">
    <property type="entry name" value="GMC_OXRED_1"/>
    <property type="match status" value="1"/>
</dbReference>
<feature type="domain" description="Glucose-methanol-choline oxidoreductase N-terminal" evidence="5">
    <location>
        <begin position="302"/>
        <end position="316"/>
    </location>
</feature>
<dbReference type="Pfam" id="PF00732">
    <property type="entry name" value="GMC_oxred_N"/>
    <property type="match status" value="1"/>
</dbReference>
<protein>
    <submittedName>
        <fullName evidence="7">Glucose dehydrogenase [FAD, quinone]-like</fullName>
    </submittedName>
</protein>
<dbReference type="PROSITE" id="PS00624">
    <property type="entry name" value="GMC_OXRED_2"/>
    <property type="match status" value="1"/>
</dbReference>
<dbReference type="Gene3D" id="3.50.50.60">
    <property type="entry name" value="FAD/NAD(P)-binding domain"/>
    <property type="match status" value="1"/>
</dbReference>
<evidence type="ECO:0000256" key="3">
    <source>
        <dbReference type="SAM" id="SignalP"/>
    </source>
</evidence>
<accession>A0ABM1MM01</accession>
<dbReference type="InterPro" id="IPR012132">
    <property type="entry name" value="GMC_OxRdtase"/>
</dbReference>
<organism evidence="6 7">
    <name type="scientific">Nicrophorus vespilloides</name>
    <name type="common">Boreal carrion beetle</name>
    <dbReference type="NCBI Taxonomy" id="110193"/>
    <lineage>
        <taxon>Eukaryota</taxon>
        <taxon>Metazoa</taxon>
        <taxon>Ecdysozoa</taxon>
        <taxon>Arthropoda</taxon>
        <taxon>Hexapoda</taxon>
        <taxon>Insecta</taxon>
        <taxon>Pterygota</taxon>
        <taxon>Neoptera</taxon>
        <taxon>Endopterygota</taxon>
        <taxon>Coleoptera</taxon>
        <taxon>Polyphaga</taxon>
        <taxon>Staphyliniformia</taxon>
        <taxon>Silphidae</taxon>
        <taxon>Nicrophorinae</taxon>
        <taxon>Nicrophorus</taxon>
    </lineage>
</organism>
<evidence type="ECO:0000313" key="7">
    <source>
        <dbReference type="RefSeq" id="XP_017775601.1"/>
    </source>
</evidence>
<keyword evidence="2" id="KW-0274">FAD</keyword>
<dbReference type="RefSeq" id="XP_017775601.1">
    <property type="nucleotide sequence ID" value="XM_017920112.1"/>
</dbReference>
<dbReference type="PIRSF" id="PIRSF000137">
    <property type="entry name" value="Alcohol_oxidase"/>
    <property type="match status" value="1"/>
</dbReference>
<feature type="chain" id="PRO_5046298259" evidence="3">
    <location>
        <begin position="18"/>
        <end position="608"/>
    </location>
</feature>
<dbReference type="Pfam" id="PF05199">
    <property type="entry name" value="GMC_oxred_C"/>
    <property type="match status" value="1"/>
</dbReference>
<proteinExistence type="inferred from homology"/>
<comment type="similarity">
    <text evidence="1 2">Belongs to the GMC oxidoreductase family.</text>
</comment>